<feature type="domain" description="Thiolase C-terminal" evidence="9">
    <location>
        <begin position="269"/>
        <end position="389"/>
    </location>
</feature>
<dbReference type="NCBIfam" id="TIGR01930">
    <property type="entry name" value="AcCoA-C-Actrans"/>
    <property type="match status" value="1"/>
</dbReference>
<dbReference type="InterPro" id="IPR020613">
    <property type="entry name" value="Thiolase_CS"/>
</dbReference>
<evidence type="ECO:0000256" key="7">
    <source>
        <dbReference type="RuleBase" id="RU003557"/>
    </source>
</evidence>
<evidence type="ECO:0000313" key="10">
    <source>
        <dbReference type="EMBL" id="KRN21808.1"/>
    </source>
</evidence>
<evidence type="ECO:0000256" key="3">
    <source>
        <dbReference type="ARBA" id="ARBA00022679"/>
    </source>
</evidence>
<dbReference type="OrthoDB" id="9764892at2"/>
<evidence type="ECO:0000256" key="6">
    <source>
        <dbReference type="PIRSR" id="PIRSR000429-1"/>
    </source>
</evidence>
<dbReference type="CDD" id="cd00751">
    <property type="entry name" value="thiolase"/>
    <property type="match status" value="1"/>
</dbReference>
<dbReference type="InterPro" id="IPR016039">
    <property type="entry name" value="Thiolase-like"/>
</dbReference>
<dbReference type="PROSITE" id="PS00737">
    <property type="entry name" value="THIOLASE_2"/>
    <property type="match status" value="1"/>
</dbReference>
<keyword evidence="4 7" id="KW-0012">Acyltransferase</keyword>
<dbReference type="FunFam" id="3.40.47.10:FF:000010">
    <property type="entry name" value="Acetyl-CoA acetyltransferase (Thiolase)"/>
    <property type="match status" value="1"/>
</dbReference>
<dbReference type="InterPro" id="IPR002155">
    <property type="entry name" value="Thiolase"/>
</dbReference>
<feature type="active site" description="Proton acceptor" evidence="6">
    <location>
        <position position="347"/>
    </location>
</feature>
<dbReference type="PANTHER" id="PTHR18919:SF107">
    <property type="entry name" value="ACETYL-COA ACETYLTRANSFERASE, CYTOSOLIC"/>
    <property type="match status" value="1"/>
</dbReference>
<dbReference type="Proteomes" id="UP000051442">
    <property type="component" value="Unassembled WGS sequence"/>
</dbReference>
<gene>
    <name evidence="10" type="ORF">FD14_GL000862</name>
</gene>
<dbReference type="PANTHER" id="PTHR18919">
    <property type="entry name" value="ACETYL-COA C-ACYLTRANSFERASE"/>
    <property type="match status" value="1"/>
</dbReference>
<dbReference type="SUPFAM" id="SSF53901">
    <property type="entry name" value="Thiolase-like"/>
    <property type="match status" value="2"/>
</dbReference>
<dbReference type="EMBL" id="AYZM01000104">
    <property type="protein sequence ID" value="KRN21808.1"/>
    <property type="molecule type" value="Genomic_DNA"/>
</dbReference>
<name>A0A0R2EZM6_9LACO</name>
<sequence length="392" mass="41059">MNEVVVLSAVRTPIGKMGRSLAPFSAVDLGTIAAKAAIDRAHIAADTIDQAIIGNVLQAGSGQNVARQVALNSGLSVTSTAMTVNQVCGSGIKAIRLAQTAIMLGDATTVLVGGTESMSNVPYLLPDMRRGRQYGETKVLDGLEHDGLRDAFSQKPMGITAENVAEQFHVSREDQDAFALRSHQNAVAATQAGKFDDELVPIELPGKAPVTMTQDEPIRPDTSMAALGHLRPAFQTNGTVTAGNAAGLNDGASMLVLMDKVAADNAGLTYLAVLDGYQEVGIAPEIMGYAPYYAISNLLSQQDRQITDIDRFELNEAFAAQSVAVARDLKIPDDRLNVNGGAIALGHPVGASGARIVTTLVHELHRSQLETGVAGICIGGGMGIAMSLHRPN</sequence>
<evidence type="ECO:0000256" key="1">
    <source>
        <dbReference type="ARBA" id="ARBA00010982"/>
    </source>
</evidence>
<evidence type="ECO:0000259" key="8">
    <source>
        <dbReference type="Pfam" id="PF00108"/>
    </source>
</evidence>
<dbReference type="InterPro" id="IPR020610">
    <property type="entry name" value="Thiolase_AS"/>
</dbReference>
<dbReference type="EC" id="2.3.1.9" evidence="2"/>
<accession>A0A0R2EZM6</accession>
<keyword evidence="11" id="KW-1185">Reference proteome</keyword>
<dbReference type="STRING" id="1423804.FD14_GL000862"/>
<dbReference type="AlphaFoldDB" id="A0A0R2EZM6"/>
<evidence type="ECO:0000256" key="5">
    <source>
        <dbReference type="ARBA" id="ARBA00030755"/>
    </source>
</evidence>
<dbReference type="PATRIC" id="fig|1423804.4.peg.929"/>
<protein>
    <recommendedName>
        <fullName evidence="2">acetyl-CoA C-acetyltransferase</fullName>
        <ecNumber evidence="2">2.3.1.9</ecNumber>
    </recommendedName>
    <alternativeName>
        <fullName evidence="5">Acetoacetyl-CoA thiolase</fullName>
    </alternativeName>
</protein>
<evidence type="ECO:0000256" key="2">
    <source>
        <dbReference type="ARBA" id="ARBA00012705"/>
    </source>
</evidence>
<dbReference type="Pfam" id="PF02803">
    <property type="entry name" value="Thiolase_C"/>
    <property type="match status" value="1"/>
</dbReference>
<evidence type="ECO:0000256" key="4">
    <source>
        <dbReference type="ARBA" id="ARBA00023315"/>
    </source>
</evidence>
<feature type="domain" description="Thiolase N-terminal" evidence="8">
    <location>
        <begin position="4"/>
        <end position="259"/>
    </location>
</feature>
<dbReference type="Pfam" id="PF00108">
    <property type="entry name" value="Thiolase_N"/>
    <property type="match status" value="1"/>
</dbReference>
<dbReference type="PROSITE" id="PS00099">
    <property type="entry name" value="THIOLASE_3"/>
    <property type="match status" value="1"/>
</dbReference>
<comment type="similarity">
    <text evidence="1 7">Belongs to the thiolase-like superfamily. Thiolase family.</text>
</comment>
<comment type="caution">
    <text evidence="10">The sequence shown here is derived from an EMBL/GenBank/DDBJ whole genome shotgun (WGS) entry which is preliminary data.</text>
</comment>
<dbReference type="InterPro" id="IPR020617">
    <property type="entry name" value="Thiolase_C"/>
</dbReference>
<keyword evidence="3 7" id="KW-0808">Transferase</keyword>
<evidence type="ECO:0000313" key="11">
    <source>
        <dbReference type="Proteomes" id="UP000051442"/>
    </source>
</evidence>
<feature type="active site" description="Acyl-thioester intermediate" evidence="6">
    <location>
        <position position="88"/>
    </location>
</feature>
<organism evidence="10 11">
    <name type="scientific">Secundilactobacillus similis DSM 23365 = JCM 2765</name>
    <dbReference type="NCBI Taxonomy" id="1423804"/>
    <lineage>
        <taxon>Bacteria</taxon>
        <taxon>Bacillati</taxon>
        <taxon>Bacillota</taxon>
        <taxon>Bacilli</taxon>
        <taxon>Lactobacillales</taxon>
        <taxon>Lactobacillaceae</taxon>
        <taxon>Secundilactobacillus</taxon>
    </lineage>
</organism>
<evidence type="ECO:0000259" key="9">
    <source>
        <dbReference type="Pfam" id="PF02803"/>
    </source>
</evidence>
<reference evidence="10 11" key="1">
    <citation type="journal article" date="2015" name="Genome Announc.">
        <title>Expanding the biotechnology potential of lactobacilli through comparative genomics of 213 strains and associated genera.</title>
        <authorList>
            <person name="Sun Z."/>
            <person name="Harris H.M."/>
            <person name="McCann A."/>
            <person name="Guo C."/>
            <person name="Argimon S."/>
            <person name="Zhang W."/>
            <person name="Yang X."/>
            <person name="Jeffery I.B."/>
            <person name="Cooney J.C."/>
            <person name="Kagawa T.F."/>
            <person name="Liu W."/>
            <person name="Song Y."/>
            <person name="Salvetti E."/>
            <person name="Wrobel A."/>
            <person name="Rasinkangas P."/>
            <person name="Parkhill J."/>
            <person name="Rea M.C."/>
            <person name="O'Sullivan O."/>
            <person name="Ritari J."/>
            <person name="Douillard F.P."/>
            <person name="Paul Ross R."/>
            <person name="Yang R."/>
            <person name="Briner A.E."/>
            <person name="Felis G.E."/>
            <person name="de Vos W.M."/>
            <person name="Barrangou R."/>
            <person name="Klaenhammer T.R."/>
            <person name="Caufield P.W."/>
            <person name="Cui Y."/>
            <person name="Zhang H."/>
            <person name="O'Toole P.W."/>
        </authorList>
    </citation>
    <scope>NUCLEOTIDE SEQUENCE [LARGE SCALE GENOMIC DNA]</scope>
    <source>
        <strain evidence="10 11">DSM 23365</strain>
    </source>
</reference>
<dbReference type="PIRSF" id="PIRSF000429">
    <property type="entry name" value="Ac-CoA_Ac_transf"/>
    <property type="match status" value="1"/>
</dbReference>
<feature type="active site" description="Proton acceptor" evidence="6">
    <location>
        <position position="377"/>
    </location>
</feature>
<dbReference type="PROSITE" id="PS00098">
    <property type="entry name" value="THIOLASE_1"/>
    <property type="match status" value="1"/>
</dbReference>
<dbReference type="GO" id="GO:0003985">
    <property type="term" value="F:acetyl-CoA C-acetyltransferase activity"/>
    <property type="evidence" value="ECO:0007669"/>
    <property type="project" value="UniProtKB-EC"/>
</dbReference>
<dbReference type="InterPro" id="IPR020615">
    <property type="entry name" value="Thiolase_acyl_enz_int_AS"/>
</dbReference>
<proteinExistence type="inferred from homology"/>
<dbReference type="Gene3D" id="3.40.47.10">
    <property type="match status" value="2"/>
</dbReference>
<dbReference type="RefSeq" id="WP_057151959.1">
    <property type="nucleotide sequence ID" value="NZ_AYZM01000104.1"/>
</dbReference>
<dbReference type="InterPro" id="IPR020616">
    <property type="entry name" value="Thiolase_N"/>
</dbReference>